<evidence type="ECO:0000313" key="2">
    <source>
        <dbReference type="Proteomes" id="UP000256980"/>
    </source>
</evidence>
<sequence>MIKQNNYILFILTVFLTTGYAQKSVNQFDKDGKRHGIWTKNYHKTDQKRYEGNFVHGKEVDSFKYYTLSSGKSVLSAVKVFNKNDSIADVTFLASTKKVISKGRMNGKRFIGEWVFYHKNSSDKMIVEHYNDEGLLEGERFVYFKNGKVAESANYKNGMLHGESKWYSEEDVLLRHANYKNDDLDGITIHYDAEGHITSEGNYIKSQKKGIWKYYKGGELTKKIDHTTQEVLYKKE</sequence>
<organism evidence="1 2">
    <name type="scientific">Winogradskyella eximia</name>
    <dbReference type="NCBI Taxonomy" id="262006"/>
    <lineage>
        <taxon>Bacteria</taxon>
        <taxon>Pseudomonadati</taxon>
        <taxon>Bacteroidota</taxon>
        <taxon>Flavobacteriia</taxon>
        <taxon>Flavobacteriales</taxon>
        <taxon>Flavobacteriaceae</taxon>
        <taxon>Winogradskyella</taxon>
    </lineage>
</organism>
<dbReference type="EMBL" id="QRDV01000004">
    <property type="protein sequence ID" value="RED44063.1"/>
    <property type="molecule type" value="Genomic_DNA"/>
</dbReference>
<keyword evidence="2" id="KW-1185">Reference proteome</keyword>
<dbReference type="AlphaFoldDB" id="A0A3D9H3K5"/>
<dbReference type="RefSeq" id="WP_115817463.1">
    <property type="nucleotide sequence ID" value="NZ_QRDV01000004.1"/>
</dbReference>
<accession>A0A3D9H3K5</accession>
<dbReference type="OrthoDB" id="9785122at2"/>
<protein>
    <submittedName>
        <fullName evidence="1">MORN repeat protein</fullName>
    </submittedName>
</protein>
<reference evidence="1 2" key="1">
    <citation type="submission" date="2018-07" db="EMBL/GenBank/DDBJ databases">
        <title>Genomic Encyclopedia of Type Strains, Phase III (KMG-III): the genomes of soil and plant-associated and newly described type strains.</title>
        <authorList>
            <person name="Whitman W."/>
        </authorList>
    </citation>
    <scope>NUCLEOTIDE SEQUENCE [LARGE SCALE GENOMIC DNA]</scope>
    <source>
        <strain evidence="1 2">CECT 7946</strain>
    </source>
</reference>
<dbReference type="InterPro" id="IPR011652">
    <property type="entry name" value="MORN_2"/>
</dbReference>
<proteinExistence type="predicted"/>
<name>A0A3D9H3K5_9FLAO</name>
<comment type="caution">
    <text evidence="1">The sequence shown here is derived from an EMBL/GenBank/DDBJ whole genome shotgun (WGS) entry which is preliminary data.</text>
</comment>
<dbReference type="Pfam" id="PF07661">
    <property type="entry name" value="MORN_2"/>
    <property type="match status" value="3"/>
</dbReference>
<dbReference type="Gene3D" id="3.90.930.1">
    <property type="match status" value="1"/>
</dbReference>
<dbReference type="Proteomes" id="UP000256980">
    <property type="component" value="Unassembled WGS sequence"/>
</dbReference>
<evidence type="ECO:0000313" key="1">
    <source>
        <dbReference type="EMBL" id="RED44063.1"/>
    </source>
</evidence>
<gene>
    <name evidence="1" type="ORF">DFQ10_104256</name>
</gene>
<dbReference type="SUPFAM" id="SSF82185">
    <property type="entry name" value="Histone H3 K4-specific methyltransferase SET7/9 N-terminal domain"/>
    <property type="match status" value="1"/>
</dbReference>